<organism evidence="4 5">
    <name type="scientific">Gordonia mangrovi</name>
    <dbReference type="NCBI Taxonomy" id="2665643"/>
    <lineage>
        <taxon>Bacteria</taxon>
        <taxon>Bacillati</taxon>
        <taxon>Actinomycetota</taxon>
        <taxon>Actinomycetes</taxon>
        <taxon>Mycobacteriales</taxon>
        <taxon>Gordoniaceae</taxon>
        <taxon>Gordonia</taxon>
    </lineage>
</organism>
<dbReference type="InterPro" id="IPR037049">
    <property type="entry name" value="DUF1214_C_sf"/>
</dbReference>
<dbReference type="Pfam" id="PF06863">
    <property type="entry name" value="DUF1254"/>
    <property type="match status" value="1"/>
</dbReference>
<evidence type="ECO:0000259" key="2">
    <source>
        <dbReference type="Pfam" id="PF06742"/>
    </source>
</evidence>
<dbReference type="SUPFAM" id="SSF160935">
    <property type="entry name" value="VPA0735-like"/>
    <property type="match status" value="1"/>
</dbReference>
<accession>A0A6L7GW73</accession>
<evidence type="ECO:0000256" key="1">
    <source>
        <dbReference type="SAM" id="SignalP"/>
    </source>
</evidence>
<sequence>MTAPKAVARKTIWMLVIAMAAALLPLATVTAPAGAETISALTKRYVETFYPLWLTQLQFDVAPHNRLIGPDIVNPLYQGVVAINNDTLYASSPVDTSGGPVMVTVPRTPASYSVLLLDAFGNTYPVDIPSKQAGVNTPTKVYGLVAPGYRGGLPAGVTRVRLQHPFMILIFRADRFSDNRDLTAQAGRFRAALKMQTLSAWRANPQGGATAVRSVAEFALPVKTMADTLINTAPVEFLRQTQRAVGDGLRVPPLAPRHRALADAFNRVFAGGADPAVWPAVSSGARAAHAAIIGNYLSNRDRNNWIHFTNIGKWGNNVLDRASLNEFIQFGNGISTAAYYHAFRDGNGAPLDGNRPGGYTLTFPANAIPDASRFWSLTAYTPNSIELIPNAADKYLVAGYTPGLVRNRDGSITIHIARVKPAGVPEANWLPVGFRPFNVMLRLYGVIPGSGPANNTYVPPPVVAR</sequence>
<dbReference type="Proteomes" id="UP000475545">
    <property type="component" value="Unassembled WGS sequence"/>
</dbReference>
<keyword evidence="1" id="KW-0732">Signal</keyword>
<dbReference type="Gene3D" id="2.60.40.1610">
    <property type="entry name" value="Domain of unknown function DUF1254"/>
    <property type="match status" value="1"/>
</dbReference>
<comment type="caution">
    <text evidence="4">The sequence shown here is derived from an EMBL/GenBank/DDBJ whole genome shotgun (WGS) entry which is preliminary data.</text>
</comment>
<dbReference type="PANTHER" id="PTHR36509:SF2">
    <property type="entry name" value="BLL3101 PROTEIN"/>
    <property type="match status" value="1"/>
</dbReference>
<dbReference type="InterPro" id="IPR010621">
    <property type="entry name" value="DUF1214"/>
</dbReference>
<dbReference type="EMBL" id="WMBR01000009">
    <property type="protein sequence ID" value="MXP24216.1"/>
    <property type="molecule type" value="Genomic_DNA"/>
</dbReference>
<dbReference type="AlphaFoldDB" id="A0A6L7GW73"/>
<dbReference type="InterPro" id="IPR010679">
    <property type="entry name" value="DUF1254"/>
</dbReference>
<gene>
    <name evidence="4" type="ORF">GIY30_23100</name>
</gene>
<evidence type="ECO:0000313" key="5">
    <source>
        <dbReference type="Proteomes" id="UP000475545"/>
    </source>
</evidence>
<evidence type="ECO:0000259" key="3">
    <source>
        <dbReference type="Pfam" id="PF06863"/>
    </source>
</evidence>
<name>A0A6L7GW73_9ACTN</name>
<feature type="signal peptide" evidence="1">
    <location>
        <begin position="1"/>
        <end position="35"/>
    </location>
</feature>
<proteinExistence type="predicted"/>
<feature type="domain" description="DUF1254" evidence="3">
    <location>
        <begin position="72"/>
        <end position="195"/>
    </location>
</feature>
<keyword evidence="5" id="KW-1185">Reference proteome</keyword>
<dbReference type="Gene3D" id="2.60.120.600">
    <property type="entry name" value="Domain of unknown function DUF1214, C-terminal domain"/>
    <property type="match status" value="1"/>
</dbReference>
<feature type="domain" description="DUF1214" evidence="2">
    <location>
        <begin position="337"/>
        <end position="445"/>
    </location>
</feature>
<dbReference type="InterPro" id="IPR037050">
    <property type="entry name" value="DUF1254_sf"/>
</dbReference>
<evidence type="ECO:0000313" key="4">
    <source>
        <dbReference type="EMBL" id="MXP24216.1"/>
    </source>
</evidence>
<protein>
    <submittedName>
        <fullName evidence="4">DUF1214 domain-containing protein</fullName>
    </submittedName>
</protein>
<feature type="chain" id="PRO_5027025155" evidence="1">
    <location>
        <begin position="36"/>
        <end position="465"/>
    </location>
</feature>
<reference evidence="4 5" key="1">
    <citation type="submission" date="2019-11" db="EMBL/GenBank/DDBJ databases">
        <title>Gordonia sp. nov., a novel actinobacterium isolated from mangrove soil in Hainan.</title>
        <authorList>
            <person name="Huang X."/>
            <person name="Xie Y."/>
            <person name="Chu X."/>
            <person name="Xiao K."/>
        </authorList>
    </citation>
    <scope>NUCLEOTIDE SEQUENCE [LARGE SCALE GENOMIC DNA]</scope>
    <source>
        <strain evidence="4 5">HNM0687</strain>
    </source>
</reference>
<dbReference type="Pfam" id="PF06742">
    <property type="entry name" value="DUF1214"/>
    <property type="match status" value="1"/>
</dbReference>
<dbReference type="RefSeq" id="WP_160904408.1">
    <property type="nucleotide sequence ID" value="NZ_CP102850.1"/>
</dbReference>
<dbReference type="PANTHER" id="PTHR36509">
    <property type="entry name" value="BLL3101 PROTEIN"/>
    <property type="match status" value="1"/>
</dbReference>